<feature type="compositionally biased region" description="Basic residues" evidence="3">
    <location>
        <begin position="223"/>
        <end position="234"/>
    </location>
</feature>
<name>A0A1J7ICA3_LUPAN</name>
<dbReference type="EMBL" id="CM007365">
    <property type="protein sequence ID" value="OIW11789.1"/>
    <property type="molecule type" value="Genomic_DNA"/>
</dbReference>
<keyword evidence="1" id="KW-0853">WD repeat</keyword>
<evidence type="ECO:0000256" key="1">
    <source>
        <dbReference type="ARBA" id="ARBA00022574"/>
    </source>
</evidence>
<organism evidence="5 6">
    <name type="scientific">Lupinus angustifolius</name>
    <name type="common">Narrow-leaved blue lupine</name>
    <dbReference type="NCBI Taxonomy" id="3871"/>
    <lineage>
        <taxon>Eukaryota</taxon>
        <taxon>Viridiplantae</taxon>
        <taxon>Streptophyta</taxon>
        <taxon>Embryophyta</taxon>
        <taxon>Tracheophyta</taxon>
        <taxon>Spermatophyta</taxon>
        <taxon>Magnoliopsida</taxon>
        <taxon>eudicotyledons</taxon>
        <taxon>Gunneridae</taxon>
        <taxon>Pentapetalae</taxon>
        <taxon>rosids</taxon>
        <taxon>fabids</taxon>
        <taxon>Fabales</taxon>
        <taxon>Fabaceae</taxon>
        <taxon>Papilionoideae</taxon>
        <taxon>50 kb inversion clade</taxon>
        <taxon>genistoids sensu lato</taxon>
        <taxon>core genistoids</taxon>
        <taxon>Genisteae</taxon>
        <taxon>Lupinus</taxon>
    </lineage>
</organism>
<dbReference type="SMART" id="SM00320">
    <property type="entry name" value="WD40"/>
    <property type="match status" value="3"/>
</dbReference>
<dbReference type="AlphaFoldDB" id="A0A1J7ICA3"/>
<dbReference type="InterPro" id="IPR036322">
    <property type="entry name" value="WD40_repeat_dom_sf"/>
</dbReference>
<dbReference type="InterPro" id="IPR001680">
    <property type="entry name" value="WD40_rpt"/>
</dbReference>
<dbReference type="PANTHER" id="PTHR44436:SF1">
    <property type="entry name" value="F-BOX_WD REPEAT-CONTAINING PROTEIN 2"/>
    <property type="match status" value="1"/>
</dbReference>
<dbReference type="Pfam" id="PF00646">
    <property type="entry name" value="F-box"/>
    <property type="match status" value="1"/>
</dbReference>
<protein>
    <recommendedName>
        <fullName evidence="4">F-box domain-containing protein</fullName>
    </recommendedName>
</protein>
<feature type="compositionally biased region" description="Basic and acidic residues" evidence="3">
    <location>
        <begin position="1"/>
        <end position="15"/>
    </location>
</feature>
<sequence length="352" mass="39543">MSKQQRDFTAAEKMDPAPSSSANLKKKRRVAPSTLLSLDCDILAMIFTFLDMFDLVHCSVVCKFWNAIIESRSLREFYQRKVKKDCSSEIPEKPLLNAILGGIAMKHHKLALQSGVCLVDQWKGHSTMVSQCRMKMGMVVTGVGDKVIRLWSLDRYKCIEEYSVPDMFALVDFDFDEGKIVGLIGSRLCIWRRNGKRSIFPAPEGTFVKGSCMRTKEDLMLPARRRPPSPKHAAKNPDTIHTFQPRPYFDPEAVIGCNDGTVRVFDMYSRRCSQIIRMHSAPITCLCLSEDQLIVSGSTSGSIAISDPSSVQQVATLRSSDCRGKNLYLLIGIPVNRIALRITIKLSAHPFY</sequence>
<keyword evidence="2" id="KW-0677">Repeat</keyword>
<evidence type="ECO:0000313" key="6">
    <source>
        <dbReference type="Proteomes" id="UP000188354"/>
    </source>
</evidence>
<evidence type="ECO:0000256" key="3">
    <source>
        <dbReference type="SAM" id="MobiDB-lite"/>
    </source>
</evidence>
<dbReference type="Gene3D" id="2.130.10.10">
    <property type="entry name" value="YVTN repeat-like/Quinoprotein amine dehydrogenase"/>
    <property type="match status" value="2"/>
</dbReference>
<evidence type="ECO:0000259" key="4">
    <source>
        <dbReference type="PROSITE" id="PS50181"/>
    </source>
</evidence>
<evidence type="ECO:0000313" key="5">
    <source>
        <dbReference type="EMBL" id="OIW11789.1"/>
    </source>
</evidence>
<dbReference type="SUPFAM" id="SSF50978">
    <property type="entry name" value="WD40 repeat-like"/>
    <property type="match status" value="1"/>
</dbReference>
<feature type="region of interest" description="Disordered" evidence="3">
    <location>
        <begin position="222"/>
        <end position="242"/>
    </location>
</feature>
<dbReference type="SUPFAM" id="SSF81383">
    <property type="entry name" value="F-box domain"/>
    <property type="match status" value="1"/>
</dbReference>
<dbReference type="SMART" id="SM00256">
    <property type="entry name" value="FBOX"/>
    <property type="match status" value="1"/>
</dbReference>
<evidence type="ECO:0000256" key="2">
    <source>
        <dbReference type="ARBA" id="ARBA00022737"/>
    </source>
</evidence>
<dbReference type="Pfam" id="PF00400">
    <property type="entry name" value="WD40"/>
    <property type="match status" value="1"/>
</dbReference>
<dbReference type="Gene3D" id="1.20.1280.50">
    <property type="match status" value="1"/>
</dbReference>
<dbReference type="InterPro" id="IPR015943">
    <property type="entry name" value="WD40/YVTN_repeat-like_dom_sf"/>
</dbReference>
<reference evidence="5 6" key="1">
    <citation type="journal article" date="2017" name="Plant Biotechnol. J.">
        <title>A comprehensive draft genome sequence for lupin (Lupinus angustifolius), an emerging health food: insights into plant-microbe interactions and legume evolution.</title>
        <authorList>
            <person name="Hane J.K."/>
            <person name="Ming Y."/>
            <person name="Kamphuis L.G."/>
            <person name="Nelson M.N."/>
            <person name="Garg G."/>
            <person name="Atkins C.A."/>
            <person name="Bayer P.E."/>
            <person name="Bravo A."/>
            <person name="Bringans S."/>
            <person name="Cannon S."/>
            <person name="Edwards D."/>
            <person name="Foley R."/>
            <person name="Gao L.L."/>
            <person name="Harrison M.J."/>
            <person name="Huang W."/>
            <person name="Hurgobin B."/>
            <person name="Li S."/>
            <person name="Liu C.W."/>
            <person name="McGrath A."/>
            <person name="Morahan G."/>
            <person name="Murray J."/>
            <person name="Weller J."/>
            <person name="Jian J."/>
            <person name="Singh K.B."/>
        </authorList>
    </citation>
    <scope>NUCLEOTIDE SEQUENCE [LARGE SCALE GENOMIC DNA]</scope>
    <source>
        <strain evidence="6">cv. Tanjil</strain>
        <tissue evidence="5">Whole plant</tissue>
    </source>
</reference>
<dbReference type="PANTHER" id="PTHR44436">
    <property type="entry name" value="F-BOX/WD REPEAT-CONTAINING PROTEIN 2"/>
    <property type="match status" value="1"/>
</dbReference>
<dbReference type="Gramene" id="OIW11789">
    <property type="protein sequence ID" value="OIW11789"/>
    <property type="gene ID" value="TanjilG_31191"/>
</dbReference>
<dbReference type="PROSITE" id="PS50181">
    <property type="entry name" value="FBOX"/>
    <property type="match status" value="1"/>
</dbReference>
<dbReference type="Proteomes" id="UP000188354">
    <property type="component" value="Chromosome LG05"/>
</dbReference>
<gene>
    <name evidence="5" type="ORF">TanjilG_31191</name>
</gene>
<feature type="region of interest" description="Disordered" evidence="3">
    <location>
        <begin position="1"/>
        <end position="25"/>
    </location>
</feature>
<dbReference type="InterPro" id="IPR001810">
    <property type="entry name" value="F-box_dom"/>
</dbReference>
<dbReference type="InterPro" id="IPR042627">
    <property type="entry name" value="FBXW2"/>
</dbReference>
<feature type="domain" description="F-box" evidence="4">
    <location>
        <begin position="32"/>
        <end position="81"/>
    </location>
</feature>
<keyword evidence="6" id="KW-1185">Reference proteome</keyword>
<dbReference type="InterPro" id="IPR036047">
    <property type="entry name" value="F-box-like_dom_sf"/>
</dbReference>
<dbReference type="OMA" id="VIYSMHH"/>
<proteinExistence type="predicted"/>
<accession>A0A1J7ICA3</accession>